<feature type="domain" description="Cation/H+ exchanger transmembrane" evidence="12">
    <location>
        <begin position="13"/>
        <end position="378"/>
    </location>
</feature>
<keyword evidence="3" id="KW-0813">Transport</keyword>
<evidence type="ECO:0000256" key="9">
    <source>
        <dbReference type="ARBA" id="ARBA00023136"/>
    </source>
</evidence>
<feature type="transmembrane region" description="Helical" evidence="11">
    <location>
        <begin position="31"/>
        <end position="49"/>
    </location>
</feature>
<feature type="transmembrane region" description="Helical" evidence="11">
    <location>
        <begin position="115"/>
        <end position="134"/>
    </location>
</feature>
<keyword evidence="14" id="KW-1185">Reference proteome</keyword>
<feature type="transmembrane region" description="Helical" evidence="11">
    <location>
        <begin position="270"/>
        <end position="289"/>
    </location>
</feature>
<gene>
    <name evidence="13" type="ORF">C7P63_00660</name>
</gene>
<evidence type="ECO:0000256" key="11">
    <source>
        <dbReference type="SAM" id="Phobius"/>
    </source>
</evidence>
<keyword evidence="6 11" id="KW-1133">Transmembrane helix</keyword>
<dbReference type="GO" id="GO:0016020">
    <property type="term" value="C:membrane"/>
    <property type="evidence" value="ECO:0007669"/>
    <property type="project" value="UniProtKB-SubCell"/>
</dbReference>
<dbReference type="Pfam" id="PF00999">
    <property type="entry name" value="Na_H_Exchanger"/>
    <property type="match status" value="1"/>
</dbReference>
<accession>A0A429Z7G1</accession>
<keyword evidence="8" id="KW-0406">Ion transport</keyword>
<keyword evidence="10" id="KW-0739">Sodium transport</keyword>
<dbReference type="GO" id="GO:0015297">
    <property type="term" value="F:antiporter activity"/>
    <property type="evidence" value="ECO:0007669"/>
    <property type="project" value="UniProtKB-KW"/>
</dbReference>
<dbReference type="RefSeq" id="WP_125942232.1">
    <property type="nucleotide sequence ID" value="NZ_PXZH01000001.1"/>
</dbReference>
<evidence type="ECO:0000256" key="5">
    <source>
        <dbReference type="ARBA" id="ARBA00022692"/>
    </source>
</evidence>
<evidence type="ECO:0000256" key="10">
    <source>
        <dbReference type="ARBA" id="ARBA00023201"/>
    </source>
</evidence>
<feature type="transmembrane region" description="Helical" evidence="11">
    <location>
        <begin position="55"/>
        <end position="74"/>
    </location>
</feature>
<dbReference type="AlphaFoldDB" id="A0A429Z7G1"/>
<feature type="transmembrane region" description="Helical" evidence="11">
    <location>
        <begin position="182"/>
        <end position="201"/>
    </location>
</feature>
<dbReference type="InterPro" id="IPR038770">
    <property type="entry name" value="Na+/solute_symporter_sf"/>
</dbReference>
<evidence type="ECO:0000256" key="8">
    <source>
        <dbReference type="ARBA" id="ARBA00023065"/>
    </source>
</evidence>
<comment type="similarity">
    <text evidence="2">Belongs to the monovalent cation:proton antiporter 2 (CPA2) transporter (TC 2.A.37) family.</text>
</comment>
<name>A0A429Z7G1_9ENTE</name>
<evidence type="ECO:0000256" key="7">
    <source>
        <dbReference type="ARBA" id="ARBA00023053"/>
    </source>
</evidence>
<evidence type="ECO:0000256" key="6">
    <source>
        <dbReference type="ARBA" id="ARBA00022989"/>
    </source>
</evidence>
<dbReference type="EMBL" id="PXZH01000001">
    <property type="protein sequence ID" value="RST89622.1"/>
    <property type="molecule type" value="Genomic_DNA"/>
</dbReference>
<evidence type="ECO:0000259" key="12">
    <source>
        <dbReference type="Pfam" id="PF00999"/>
    </source>
</evidence>
<dbReference type="GO" id="GO:0006814">
    <property type="term" value="P:sodium ion transport"/>
    <property type="evidence" value="ECO:0007669"/>
    <property type="project" value="UniProtKB-KW"/>
</dbReference>
<evidence type="ECO:0000256" key="2">
    <source>
        <dbReference type="ARBA" id="ARBA00005551"/>
    </source>
</evidence>
<feature type="transmembrane region" description="Helical" evidence="11">
    <location>
        <begin position="6"/>
        <end position="24"/>
    </location>
</feature>
<evidence type="ECO:0000256" key="4">
    <source>
        <dbReference type="ARBA" id="ARBA00022449"/>
    </source>
</evidence>
<dbReference type="Proteomes" id="UP000277864">
    <property type="component" value="Unassembled WGS sequence"/>
</dbReference>
<organism evidence="13 14">
    <name type="scientific">Vagococcus humatus</name>
    <dbReference type="NCBI Taxonomy" id="1889241"/>
    <lineage>
        <taxon>Bacteria</taxon>
        <taxon>Bacillati</taxon>
        <taxon>Bacillota</taxon>
        <taxon>Bacilli</taxon>
        <taxon>Lactobacillales</taxon>
        <taxon>Enterococcaceae</taxon>
        <taxon>Vagococcus</taxon>
    </lineage>
</organism>
<evidence type="ECO:0000313" key="13">
    <source>
        <dbReference type="EMBL" id="RST89622.1"/>
    </source>
</evidence>
<dbReference type="GO" id="GO:1902600">
    <property type="term" value="P:proton transmembrane transport"/>
    <property type="evidence" value="ECO:0007669"/>
    <property type="project" value="InterPro"/>
</dbReference>
<keyword evidence="7" id="KW-0915">Sodium</keyword>
<dbReference type="InterPro" id="IPR006153">
    <property type="entry name" value="Cation/H_exchanger_TM"/>
</dbReference>
<comment type="subcellular location">
    <subcellularLocation>
        <location evidence="1">Membrane</location>
        <topology evidence="1">Multi-pass membrane protein</topology>
    </subcellularLocation>
</comment>
<comment type="caution">
    <text evidence="13">The sequence shown here is derived from an EMBL/GenBank/DDBJ whole genome shotgun (WGS) entry which is preliminary data.</text>
</comment>
<dbReference type="PANTHER" id="PTHR43562">
    <property type="entry name" value="NAPA-TYPE SODIUM/HYDROGEN ANTIPORTER"/>
    <property type="match status" value="1"/>
</dbReference>
<feature type="transmembrane region" description="Helical" evidence="11">
    <location>
        <begin position="296"/>
        <end position="316"/>
    </location>
</feature>
<protein>
    <submittedName>
        <fullName evidence="13">Sodium:proton antiporter</fullName>
    </submittedName>
</protein>
<dbReference type="OrthoDB" id="9793589at2"/>
<keyword evidence="5 11" id="KW-0812">Transmembrane</keyword>
<reference evidence="13 14" key="1">
    <citation type="submission" date="2018-03" db="EMBL/GenBank/DDBJ databases">
        <authorList>
            <person name="Gulvik C.A."/>
        </authorList>
    </citation>
    <scope>NUCLEOTIDE SEQUENCE [LARGE SCALE GENOMIC DNA]</scope>
    <source>
        <strain evidence="13 14">JCM 31581</strain>
    </source>
</reference>
<evidence type="ECO:0000256" key="1">
    <source>
        <dbReference type="ARBA" id="ARBA00004141"/>
    </source>
</evidence>
<evidence type="ECO:0000256" key="3">
    <source>
        <dbReference type="ARBA" id="ARBA00022448"/>
    </source>
</evidence>
<keyword evidence="9 11" id="KW-0472">Membrane</keyword>
<keyword evidence="4" id="KW-0050">Antiport</keyword>
<dbReference type="PANTHER" id="PTHR43562:SF3">
    <property type="entry name" value="SODIUM ION_PROTON EXCHANGER (EUROFUNG)"/>
    <property type="match status" value="1"/>
</dbReference>
<feature type="transmembrane region" description="Helical" evidence="11">
    <location>
        <begin position="146"/>
        <end position="170"/>
    </location>
</feature>
<feature type="transmembrane region" description="Helical" evidence="11">
    <location>
        <begin position="86"/>
        <end position="109"/>
    </location>
</feature>
<proteinExistence type="inferred from homology"/>
<feature type="transmembrane region" description="Helical" evidence="11">
    <location>
        <begin position="222"/>
        <end position="250"/>
    </location>
</feature>
<dbReference type="Gene3D" id="1.20.1530.20">
    <property type="match status" value="1"/>
</dbReference>
<evidence type="ECO:0000313" key="14">
    <source>
        <dbReference type="Proteomes" id="UP000277864"/>
    </source>
</evidence>
<sequence>MLEHFLVMMIAILLGTKLAGHLCNRIGVPSVIGELLVGIILGPALLNIVQPTEIVQLFAQIGVILLMFLAGLESDLFQLKKYLKPSVLVAILGILFPMVLGSLVGHLFALPVVSSIFLGIVFSATSVSISVQVLREYNRLDSDEGSVILGAAVVDDIVVVLIVSVFSSIINMGSQLQFDFAFFWNLLGLKFLFFLVIYLFAKFLLQPVMRLASRVVAIESQAAMALVLCFAFAILSEKMGMSDVIGAFFIGLMMSTHPSQPKVQEKLDTIGYAFFIPIFFVSIGLNVEFSAFKEHFGMIVLLTLTGILSKLVGGYLGSRMSHLSKSASTIVGSGMVSRGEMALIIVQIGQAHHLVTGSVYSAIVVAIILTTLASPLLIKYSIEKLGKN</sequence>
<feature type="transmembrane region" description="Helical" evidence="11">
    <location>
        <begin position="359"/>
        <end position="378"/>
    </location>
</feature>